<keyword evidence="5" id="KW-1185">Reference proteome</keyword>
<dbReference type="InterPro" id="IPR005624">
    <property type="entry name" value="PduO/GlcC-like"/>
</dbReference>
<evidence type="ECO:0000313" key="5">
    <source>
        <dbReference type="Proteomes" id="UP000524535"/>
    </source>
</evidence>
<evidence type="ECO:0000313" key="3">
    <source>
        <dbReference type="EMBL" id="MBB4449030.1"/>
    </source>
</evidence>
<protein>
    <submittedName>
        <fullName evidence="3">Uncharacterized protein GlcG (DUF336 family)</fullName>
    </submittedName>
</protein>
<dbReference type="Proteomes" id="UP000576087">
    <property type="component" value="Unassembled WGS sequence"/>
</dbReference>
<reference evidence="4 5" key="1">
    <citation type="submission" date="2020-08" db="EMBL/GenBank/DDBJ databases">
        <title>Genomic Encyclopedia of Type Strains, Phase IV (KMG-V): Genome sequencing to study the core and pangenomes of soil and plant-associated prokaryotes.</title>
        <authorList>
            <person name="Whitman W."/>
        </authorList>
    </citation>
    <scope>NUCLEOTIDE SEQUENCE [LARGE SCALE GENOMIC DNA]</scope>
    <source>
        <strain evidence="2 5">SEMIA 444</strain>
        <strain evidence="1 4">SEMIA 448</strain>
        <strain evidence="3 6">SEMIA 452</strain>
    </source>
</reference>
<dbReference type="Gene3D" id="3.30.450.150">
    <property type="entry name" value="Haem-degrading domain"/>
    <property type="match status" value="1"/>
</dbReference>
<gene>
    <name evidence="2" type="ORF">GGE31_004957</name>
    <name evidence="1" type="ORF">GGE33_005073</name>
    <name evidence="3" type="ORF">GGE35_004881</name>
</gene>
<dbReference type="SUPFAM" id="SSF143744">
    <property type="entry name" value="GlcG-like"/>
    <property type="match status" value="1"/>
</dbReference>
<proteinExistence type="predicted"/>
<organism evidence="3 6">
    <name type="scientific">Aliirhizobium cellulosilyticum</name>
    <dbReference type="NCBI Taxonomy" id="393664"/>
    <lineage>
        <taxon>Bacteria</taxon>
        <taxon>Pseudomonadati</taxon>
        <taxon>Pseudomonadota</taxon>
        <taxon>Alphaproteobacteria</taxon>
        <taxon>Hyphomicrobiales</taxon>
        <taxon>Rhizobiaceae</taxon>
        <taxon>Aliirhizobium</taxon>
    </lineage>
</organism>
<dbReference type="RefSeq" id="WP_183829348.1">
    <property type="nucleotide sequence ID" value="NZ_JACIGW010000009.1"/>
</dbReference>
<dbReference type="PANTHER" id="PTHR34309">
    <property type="entry name" value="SLR1406 PROTEIN"/>
    <property type="match status" value="1"/>
</dbReference>
<dbReference type="InterPro" id="IPR052517">
    <property type="entry name" value="GlcG_carb_metab_protein"/>
</dbReference>
<evidence type="ECO:0000313" key="1">
    <source>
        <dbReference type="EMBL" id="MBB4351294.1"/>
    </source>
</evidence>
<dbReference type="EMBL" id="JACIGY010000010">
    <property type="protein sequence ID" value="MBB4414414.1"/>
    <property type="molecule type" value="Genomic_DNA"/>
</dbReference>
<dbReference type="EMBL" id="JACIGW010000009">
    <property type="protein sequence ID" value="MBB4351294.1"/>
    <property type="molecule type" value="Genomic_DNA"/>
</dbReference>
<dbReference type="PANTHER" id="PTHR34309:SF1">
    <property type="entry name" value="PROTEIN GLCG"/>
    <property type="match status" value="1"/>
</dbReference>
<comment type="caution">
    <text evidence="3">The sequence shown here is derived from an EMBL/GenBank/DDBJ whole genome shotgun (WGS) entry which is preliminary data.</text>
</comment>
<sequence>MFATRNFAPRELQLIEAALAAEFAGRIADRGFATGISLADACAIAERAENRAQQMSVPVCIAIADAEGRSILFHRMEGSLPASTKLAGAKAWTSAAYRMGTDELGRLAQPGGMLFGVGHSGSGAGNGSGEGQVVLFGGGIPCRAHGAVIGAIGISGGTVAEDMEIARYAIDGFPERRGTVPEEGRGL</sequence>
<name>A0A7W6Y691_9HYPH</name>
<dbReference type="InterPro" id="IPR038084">
    <property type="entry name" value="PduO/GlcC-like_sf"/>
</dbReference>
<evidence type="ECO:0000313" key="4">
    <source>
        <dbReference type="Proteomes" id="UP000520770"/>
    </source>
</evidence>
<dbReference type="Pfam" id="PF03928">
    <property type="entry name" value="HbpS-like"/>
    <property type="match status" value="1"/>
</dbReference>
<dbReference type="AlphaFoldDB" id="A0A7W6Y691"/>
<dbReference type="EMBL" id="JACIHM010000010">
    <property type="protein sequence ID" value="MBB4449030.1"/>
    <property type="molecule type" value="Genomic_DNA"/>
</dbReference>
<evidence type="ECO:0000313" key="6">
    <source>
        <dbReference type="Proteomes" id="UP000576087"/>
    </source>
</evidence>
<evidence type="ECO:0000313" key="2">
    <source>
        <dbReference type="EMBL" id="MBB4414414.1"/>
    </source>
</evidence>
<accession>A0A7W6Y691</accession>
<dbReference type="Proteomes" id="UP000524535">
    <property type="component" value="Unassembled WGS sequence"/>
</dbReference>
<dbReference type="Proteomes" id="UP000520770">
    <property type="component" value="Unassembled WGS sequence"/>
</dbReference>